<protein>
    <submittedName>
        <fullName evidence="1">Uncharacterized protein</fullName>
    </submittedName>
</protein>
<reference evidence="1" key="1">
    <citation type="submission" date="2023-06" db="EMBL/GenBank/DDBJ databases">
        <title>Gordonia sp. nov. and Pseudochrobactrum sp. nov., two species isolated from the burying beetle Nicrophorus vespilloides.</title>
        <authorList>
            <person name="Poehlein A."/>
            <person name="Guzman J."/>
            <person name="Daniel R."/>
            <person name="Vilcinskas A."/>
        </authorList>
    </citation>
    <scope>NUCLEOTIDE SEQUENCE</scope>
    <source>
        <strain evidence="1">MP11Mi</strain>
    </source>
</reference>
<evidence type="ECO:0000313" key="1">
    <source>
        <dbReference type="EMBL" id="WOC12023.1"/>
    </source>
</evidence>
<name>A0AA97GTF9_9ACTN</name>
<sequence>MVTCDTVIAMCNGSARVGYEMAETNAANRPTVERIGRLRATVGHRRSRAADPLPTVMWSPITVLLSLGRAVLLTRCGPNTALTLPYGFGSVVIERAAA</sequence>
<dbReference type="AlphaFoldDB" id="A0AA97GTF9"/>
<dbReference type="EMBL" id="CP128986">
    <property type="protein sequence ID" value="WOC12023.1"/>
    <property type="molecule type" value="Genomic_DNA"/>
</dbReference>
<proteinExistence type="predicted"/>
<accession>A0AA97GTF9</accession>
<gene>
    <name evidence="1" type="ORF">MP11Mi_11050</name>
</gene>
<organism evidence="1">
    <name type="scientific">Gordonia sp. MP11Mi</name>
    <dbReference type="NCBI Taxonomy" id="3022769"/>
    <lineage>
        <taxon>Bacteria</taxon>
        <taxon>Bacillati</taxon>
        <taxon>Actinomycetota</taxon>
        <taxon>Actinomycetes</taxon>
        <taxon>Mycobacteriales</taxon>
        <taxon>Gordoniaceae</taxon>
        <taxon>Gordonia</taxon>
    </lineage>
</organism>